<name>A0A4D7BIZ0_9HYPH</name>
<sequence length="170" mass="19063">MPRISILGNTAGGKSTLARNLAKKRGLRHVEIDRLYWQADWSVTPGDVYEKQHAEFIQGDDWVIDGGGALASIPARIERSTEIILVDLPLWVHFWRAAERQIAWASGKLDHPPGGINEVPPTGPLFEIIWTMDRDWMPGLRKLCDDHEAKGKSVTRLKTIEDLDAFAQAS</sequence>
<accession>A0A4D7BIZ0</accession>
<dbReference type="KEGG" id="pstg:E8M01_01875"/>
<protein>
    <submittedName>
        <fullName evidence="1">Adenylate kinase</fullName>
    </submittedName>
</protein>
<dbReference type="GO" id="GO:0016301">
    <property type="term" value="F:kinase activity"/>
    <property type="evidence" value="ECO:0007669"/>
    <property type="project" value="UniProtKB-KW"/>
</dbReference>
<keyword evidence="1" id="KW-0808">Transferase</keyword>
<organism evidence="1 2">
    <name type="scientific">Phreatobacter stygius</name>
    <dbReference type="NCBI Taxonomy" id="1940610"/>
    <lineage>
        <taxon>Bacteria</taxon>
        <taxon>Pseudomonadati</taxon>
        <taxon>Pseudomonadota</taxon>
        <taxon>Alphaproteobacteria</taxon>
        <taxon>Hyphomicrobiales</taxon>
        <taxon>Phreatobacteraceae</taxon>
        <taxon>Phreatobacter</taxon>
    </lineage>
</organism>
<reference evidence="1 2" key="1">
    <citation type="submission" date="2019-04" db="EMBL/GenBank/DDBJ databases">
        <title>Phreatobacter aquaticus sp. nov.</title>
        <authorList>
            <person name="Choi A."/>
        </authorList>
    </citation>
    <scope>NUCLEOTIDE SEQUENCE [LARGE SCALE GENOMIC DNA]</scope>
    <source>
        <strain evidence="1 2">KCTC 52518</strain>
    </source>
</reference>
<dbReference type="Gene3D" id="3.40.50.300">
    <property type="entry name" value="P-loop containing nucleotide triphosphate hydrolases"/>
    <property type="match status" value="1"/>
</dbReference>
<gene>
    <name evidence="1" type="ORF">E8M01_01875</name>
</gene>
<dbReference type="AlphaFoldDB" id="A0A4D7BIZ0"/>
<dbReference type="InterPro" id="IPR052922">
    <property type="entry name" value="Cytidylate_Kinase-2"/>
</dbReference>
<keyword evidence="2" id="KW-1185">Reference proteome</keyword>
<dbReference type="SUPFAM" id="SSF52540">
    <property type="entry name" value="P-loop containing nucleoside triphosphate hydrolases"/>
    <property type="match status" value="1"/>
</dbReference>
<dbReference type="OrthoDB" id="7210594at2"/>
<proteinExistence type="predicted"/>
<evidence type="ECO:0000313" key="1">
    <source>
        <dbReference type="EMBL" id="QCI68996.1"/>
    </source>
</evidence>
<dbReference type="Proteomes" id="UP000298781">
    <property type="component" value="Chromosome"/>
</dbReference>
<dbReference type="PANTHER" id="PTHR37816:SF1">
    <property type="entry name" value="TOXIN"/>
    <property type="match status" value="1"/>
</dbReference>
<dbReference type="PANTHER" id="PTHR37816">
    <property type="entry name" value="YALI0E33011P"/>
    <property type="match status" value="1"/>
</dbReference>
<dbReference type="EMBL" id="CP039690">
    <property type="protein sequence ID" value="QCI68996.1"/>
    <property type="molecule type" value="Genomic_DNA"/>
</dbReference>
<dbReference type="InterPro" id="IPR027417">
    <property type="entry name" value="P-loop_NTPase"/>
</dbReference>
<evidence type="ECO:0000313" key="2">
    <source>
        <dbReference type="Proteomes" id="UP000298781"/>
    </source>
</evidence>
<keyword evidence="1" id="KW-0418">Kinase</keyword>